<keyword evidence="12 14" id="KW-0472">Membrane</keyword>
<evidence type="ECO:0000256" key="4">
    <source>
        <dbReference type="ARBA" id="ARBA00017504"/>
    </source>
</evidence>
<dbReference type="PANTHER" id="PTHR40255:SF1">
    <property type="entry name" value="PROTOPORPHYRINOGEN IX OXIDASE"/>
    <property type="match status" value="1"/>
</dbReference>
<feature type="binding site" description="axial binding residue" evidence="14">
    <location>
        <position position="88"/>
    </location>
    <ligand>
        <name>heme</name>
        <dbReference type="ChEBI" id="CHEBI:30413"/>
    </ligand>
    <ligandPart>
        <name>Fe</name>
        <dbReference type="ChEBI" id="CHEBI:18248"/>
    </ligandPart>
</feature>
<keyword evidence="10 14" id="KW-0560">Oxidoreductase</keyword>
<evidence type="ECO:0000256" key="9">
    <source>
        <dbReference type="ARBA" id="ARBA00022989"/>
    </source>
</evidence>
<evidence type="ECO:0000256" key="2">
    <source>
        <dbReference type="ARBA" id="ARBA00005073"/>
    </source>
</evidence>
<comment type="subcellular location">
    <subcellularLocation>
        <location evidence="1 14">Cell membrane</location>
        <topology evidence="1 14">Multi-pass membrane protein</topology>
    </subcellularLocation>
</comment>
<dbReference type="EC" id="1.3.99.-" evidence="14 15"/>
<evidence type="ECO:0000256" key="3">
    <source>
        <dbReference type="ARBA" id="ARBA00006501"/>
    </source>
</evidence>
<evidence type="ECO:0000256" key="10">
    <source>
        <dbReference type="ARBA" id="ARBA00023002"/>
    </source>
</evidence>
<evidence type="ECO:0000313" key="16">
    <source>
        <dbReference type="EMBL" id="GIT95281.1"/>
    </source>
</evidence>
<dbReference type="EMBL" id="BPFH01000003">
    <property type="protein sequence ID" value="GIT95281.1"/>
    <property type="molecule type" value="Genomic_DNA"/>
</dbReference>
<evidence type="ECO:0000256" key="6">
    <source>
        <dbReference type="ARBA" id="ARBA00022617"/>
    </source>
</evidence>
<accession>A0ABQ4NLR0</accession>
<dbReference type="Pfam" id="PF03653">
    <property type="entry name" value="UPF0093"/>
    <property type="match status" value="1"/>
</dbReference>
<dbReference type="PANTHER" id="PTHR40255">
    <property type="entry name" value="UPF0093 MEMBRANE PROTEIN SLR1790"/>
    <property type="match status" value="1"/>
</dbReference>
<dbReference type="InterPro" id="IPR005265">
    <property type="entry name" value="HemJ-like"/>
</dbReference>
<evidence type="ECO:0000256" key="7">
    <source>
        <dbReference type="ARBA" id="ARBA00022692"/>
    </source>
</evidence>
<comment type="function">
    <text evidence="14 15">Catalyzes the oxidation of protoporphyrinogen IX to protoporphyrin IX.</text>
</comment>
<dbReference type="NCBIfam" id="TIGR00701">
    <property type="entry name" value="protoporphyrinogen oxidase HemJ"/>
    <property type="match status" value="1"/>
</dbReference>
<comment type="catalytic activity">
    <reaction evidence="13 14 15">
        <text>protoporphyrinogen IX + 3 A = protoporphyrin IX + 3 AH2</text>
        <dbReference type="Rhea" id="RHEA:62000"/>
        <dbReference type="ChEBI" id="CHEBI:13193"/>
        <dbReference type="ChEBI" id="CHEBI:17499"/>
        <dbReference type="ChEBI" id="CHEBI:57306"/>
        <dbReference type="ChEBI" id="CHEBI:57307"/>
    </reaction>
</comment>
<feature type="binding site" description="axial binding residue" evidence="14">
    <location>
        <position position="11"/>
    </location>
    <ligand>
        <name>heme</name>
        <dbReference type="ChEBI" id="CHEBI:30413"/>
    </ligand>
    <ligandPart>
        <name>Fe</name>
        <dbReference type="ChEBI" id="CHEBI:18248"/>
    </ligandPart>
</feature>
<reference evidence="16 17" key="1">
    <citation type="submission" date="2021-05" db="EMBL/GenBank/DDBJ databases">
        <title>Bacteria Genome sequencing.</title>
        <authorList>
            <person name="Takabe Y."/>
            <person name="Nakajima Y."/>
            <person name="Suzuki S."/>
            <person name="Shiozaki T."/>
        </authorList>
    </citation>
    <scope>NUCLEOTIDE SEQUENCE [LARGE SCALE GENOMIC DNA]</scope>
    <source>
        <strain evidence="16 17">AI_62</strain>
    </source>
</reference>
<comment type="similarity">
    <text evidence="3 14 15">Belongs to the HemJ family.</text>
</comment>
<keyword evidence="9 14" id="KW-1133">Transmembrane helix</keyword>
<evidence type="ECO:0000256" key="14">
    <source>
        <dbReference type="HAMAP-Rule" id="MF_02239"/>
    </source>
</evidence>
<keyword evidence="5 14" id="KW-1003">Cell membrane</keyword>
<dbReference type="Proteomes" id="UP000786693">
    <property type="component" value="Unassembled WGS sequence"/>
</dbReference>
<keyword evidence="6 14" id="KW-0349">Heme</keyword>
<evidence type="ECO:0000313" key="17">
    <source>
        <dbReference type="Proteomes" id="UP000786693"/>
    </source>
</evidence>
<comment type="cofactor">
    <cofactor evidence="14 15">
        <name>heme b</name>
        <dbReference type="ChEBI" id="CHEBI:60344"/>
    </cofactor>
    <text evidence="14 15">Binds 1 heme b (iron(II)-protoporphyrin IX) group per subunit.</text>
</comment>
<keyword evidence="7 14" id="KW-0812">Transmembrane</keyword>
<dbReference type="HAMAP" id="MF_02239">
    <property type="entry name" value="HemJ"/>
    <property type="match status" value="1"/>
</dbReference>
<feature type="transmembrane region" description="Helical" evidence="14">
    <location>
        <begin position="123"/>
        <end position="141"/>
    </location>
</feature>
<organism evidence="16 17">
    <name type="scientific">Jannaschia pagri</name>
    <dbReference type="NCBI Taxonomy" id="2829797"/>
    <lineage>
        <taxon>Bacteria</taxon>
        <taxon>Pseudomonadati</taxon>
        <taxon>Pseudomonadota</taxon>
        <taxon>Alphaproteobacteria</taxon>
        <taxon>Rhodobacterales</taxon>
        <taxon>Roseobacteraceae</taxon>
        <taxon>Jannaschia</taxon>
    </lineage>
</organism>
<sequence>MDFYIWAKALHVISIIAWMAGLFYLPRLYVYHVEKRDEVPEMIPVLHVMESRLLKAIMTPAMVSSWIFGLVMVGMGGVDFGAVWPWVKMVCVLGMTWFHMWCAAERKALLAETSTMTGRGFRMMNEVPTVLMIAIVVSVIVKPG</sequence>
<gene>
    <name evidence="16" type="ORF">JANAI62_19040</name>
</gene>
<evidence type="ECO:0000256" key="15">
    <source>
        <dbReference type="PIRNR" id="PIRNR004638"/>
    </source>
</evidence>
<name>A0ABQ4NLR0_9RHOB</name>
<keyword evidence="17" id="KW-1185">Reference proteome</keyword>
<evidence type="ECO:0000256" key="1">
    <source>
        <dbReference type="ARBA" id="ARBA00004651"/>
    </source>
</evidence>
<evidence type="ECO:0000256" key="13">
    <source>
        <dbReference type="ARBA" id="ARBA00048390"/>
    </source>
</evidence>
<evidence type="ECO:0000256" key="8">
    <source>
        <dbReference type="ARBA" id="ARBA00022723"/>
    </source>
</evidence>
<comment type="subunit">
    <text evidence="14">Homodimer.</text>
</comment>
<dbReference type="PIRSF" id="PIRSF004638">
    <property type="entry name" value="UCP004638"/>
    <property type="match status" value="1"/>
</dbReference>
<dbReference type="RefSeq" id="WP_220748781.1">
    <property type="nucleotide sequence ID" value="NZ_BPFH01000003.1"/>
</dbReference>
<keyword evidence="8 14" id="KW-0479">Metal-binding</keyword>
<feature type="transmembrane region" description="Helical" evidence="14">
    <location>
        <begin position="83"/>
        <end position="102"/>
    </location>
</feature>
<proteinExistence type="inferred from homology"/>
<feature type="transmembrane region" description="Helical" evidence="14">
    <location>
        <begin position="56"/>
        <end position="77"/>
    </location>
</feature>
<comment type="pathway">
    <text evidence="2 14 15">Porphyrin-containing compound metabolism; protoporphyrin-IX biosynthesis; protoporphyrin-IX from protoporphyrinogen-IX: step 1/1.</text>
</comment>
<evidence type="ECO:0000256" key="5">
    <source>
        <dbReference type="ARBA" id="ARBA00022475"/>
    </source>
</evidence>
<protein>
    <recommendedName>
        <fullName evidence="4 14">Protoporphyrinogen IX oxidase</fullName>
        <shortName evidence="14">PPO</shortName>
        <ecNumber evidence="14 15">1.3.99.-</ecNumber>
    </recommendedName>
</protein>
<keyword evidence="11 14" id="KW-0408">Iron</keyword>
<comment type="caution">
    <text evidence="16">The sequence shown here is derived from an EMBL/GenBank/DDBJ whole genome shotgun (WGS) entry which is preliminary data.</text>
</comment>
<evidence type="ECO:0000256" key="11">
    <source>
        <dbReference type="ARBA" id="ARBA00023004"/>
    </source>
</evidence>
<feature type="transmembrane region" description="Helical" evidence="14">
    <location>
        <begin position="6"/>
        <end position="25"/>
    </location>
</feature>
<evidence type="ECO:0000256" key="12">
    <source>
        <dbReference type="ARBA" id="ARBA00023136"/>
    </source>
</evidence>